<dbReference type="PANTHER" id="PTHR22730">
    <property type="entry name" value="PROMININ PROM PROTEIN"/>
    <property type="match status" value="1"/>
</dbReference>
<feature type="non-terminal residue" evidence="8">
    <location>
        <position position="1"/>
    </location>
</feature>
<keyword evidence="9" id="KW-1185">Reference proteome</keyword>
<dbReference type="InterPro" id="IPR008795">
    <property type="entry name" value="Prominin"/>
</dbReference>
<dbReference type="OrthoDB" id="6229420at2759"/>
<feature type="transmembrane region" description="Helical" evidence="7">
    <location>
        <begin position="110"/>
        <end position="134"/>
    </location>
</feature>
<accession>A0A850UG69</accession>
<evidence type="ECO:0000256" key="1">
    <source>
        <dbReference type="ARBA" id="ARBA00004475"/>
    </source>
</evidence>
<evidence type="ECO:0000256" key="6">
    <source>
        <dbReference type="ARBA" id="ARBA00023180"/>
    </source>
</evidence>
<dbReference type="GO" id="GO:0005929">
    <property type="term" value="C:cilium"/>
    <property type="evidence" value="ECO:0007669"/>
    <property type="project" value="TreeGrafter"/>
</dbReference>
<gene>
    <name evidence="8" type="primary">Prom1a_0</name>
    <name evidence="8" type="ORF">CHLHAR_R03307</name>
</gene>
<protein>
    <submittedName>
        <fullName evidence="8">PRM1A protein</fullName>
    </submittedName>
</protein>
<comment type="caution">
    <text evidence="8">The sequence shown here is derived from an EMBL/GenBank/DDBJ whole genome shotgun (WGS) entry which is preliminary data.</text>
</comment>
<keyword evidence="6" id="KW-0325">Glycoprotein</keyword>
<dbReference type="PANTHER" id="PTHR22730:SF3">
    <property type="entry name" value="PROMININ-1"/>
    <property type="match status" value="1"/>
</dbReference>
<dbReference type="AlphaFoldDB" id="A0A850UG69"/>
<proteinExistence type="inferred from homology"/>
<dbReference type="Pfam" id="PF05478">
    <property type="entry name" value="Prominin"/>
    <property type="match status" value="2"/>
</dbReference>
<reference evidence="8" key="1">
    <citation type="submission" date="2019-10" db="EMBL/GenBank/DDBJ databases">
        <title>Bird 10,000 Genomes (B10K) Project - Family phase.</title>
        <authorList>
            <person name="Zhang G."/>
        </authorList>
    </citation>
    <scope>NUCLEOTIDE SEQUENCE</scope>
    <source>
        <strain evidence="8">B10K-IZ-033-78</strain>
        <tissue evidence="8">Muscle</tissue>
    </source>
</reference>
<dbReference type="GO" id="GO:0071914">
    <property type="term" value="C:prominosome"/>
    <property type="evidence" value="ECO:0007669"/>
    <property type="project" value="TreeGrafter"/>
</dbReference>
<name>A0A850UG69_9CORV</name>
<dbReference type="GO" id="GO:0045494">
    <property type="term" value="P:photoreceptor cell maintenance"/>
    <property type="evidence" value="ECO:0007669"/>
    <property type="project" value="TreeGrafter"/>
</dbReference>
<dbReference type="GO" id="GO:0016324">
    <property type="term" value="C:apical plasma membrane"/>
    <property type="evidence" value="ECO:0007669"/>
    <property type="project" value="TreeGrafter"/>
</dbReference>
<evidence type="ECO:0000256" key="5">
    <source>
        <dbReference type="ARBA" id="ARBA00023136"/>
    </source>
</evidence>
<dbReference type="GO" id="GO:0060219">
    <property type="term" value="P:camera-type eye photoreceptor cell differentiation"/>
    <property type="evidence" value="ECO:0007669"/>
    <property type="project" value="TreeGrafter"/>
</dbReference>
<dbReference type="GO" id="GO:0015485">
    <property type="term" value="F:cholesterol binding"/>
    <property type="evidence" value="ECO:0007669"/>
    <property type="project" value="TreeGrafter"/>
</dbReference>
<evidence type="ECO:0000256" key="7">
    <source>
        <dbReference type="SAM" id="Phobius"/>
    </source>
</evidence>
<evidence type="ECO:0000313" key="8">
    <source>
        <dbReference type="EMBL" id="NWH30539.1"/>
    </source>
</evidence>
<feature type="transmembrane region" description="Helical" evidence="7">
    <location>
        <begin position="60"/>
        <end position="89"/>
    </location>
</feature>
<dbReference type="GO" id="GO:0009986">
    <property type="term" value="C:cell surface"/>
    <property type="evidence" value="ECO:0007669"/>
    <property type="project" value="TreeGrafter"/>
</dbReference>
<comment type="subcellular location">
    <subcellularLocation>
        <location evidence="1">Cell projection</location>
        <location evidence="1">Microvillus membrane</location>
        <topology evidence="1">Multi-pass membrane protein</topology>
    </subcellularLocation>
</comment>
<keyword evidence="3 7" id="KW-0812">Transmembrane</keyword>
<keyword evidence="4 7" id="KW-1133">Transmembrane helix</keyword>
<evidence type="ECO:0000256" key="3">
    <source>
        <dbReference type="ARBA" id="ARBA00022692"/>
    </source>
</evidence>
<feature type="transmembrane region" description="Helical" evidence="7">
    <location>
        <begin position="709"/>
        <end position="728"/>
    </location>
</feature>
<sequence length="767" mass="85773">VPAKTYDTGAYHEPGAIGILFKIVHAFLYLVQPNTFPQGKQISYFCLKCRFVIDAIYYEIGFIVSAALGLLFILLLPLVGLCFCMCRCCDNCGGEMHQRQKKNADCQRSCFATFLFVASLIIRQVVGVLCAYAANQHLTNQVRGAKKLVNSNFKDLKIFLNDTPAQIDYLVSQYNTTKDKALSDLNSKYFYLKGVSNVETKEALENVSVSVEVLQEGTERLHANLTDVKIHLSNTLNDSACNAAQAASTCNIIRNSLSQLNINANFSGLPGVSSQLAKINDVLKIDLSSLVQKVYIKSVLESIGSNITTFTRALPVQKILADLMAHLTQSEAYVQDYFPVVEQYDFYRWLGCLILCCMLVLILVFYYLGLLCGTCGYDKHASPTTRGCISNTGGNFLMAGVGFSFLFSWVLMIVVVLTFVTGGNVEKLVCEPFEDKNLFKVLDTPYLLNKHWKNYLAGIIFKNPNVNLTFEKVYSDCKENKGIYTSLHLEHLFNINELLNISMYTEDVALKIEHIQINLSKIILLDEIGKENLLNFSSSGIDGIDFSAYLTEINKSVTKVDLLSFANDLEARADQLPKGALENALKGHANNIRMIHNQQVVPLEQAMSTLNQSIRLLKRTSSELMVKVKNVISAVNAAQDLINNNASQVIVQETKKYMDTIIGYFEQYTEWVKESISMEVAACKPIANVIDTAVDIFLCSYIADSVNTFWFGLGGSSMFLIPAIIFAVKLSKYYRRMDTEDVYDDTENGNNGYHKEHLYGIHNPVFT</sequence>
<feature type="transmembrane region" description="Helical" evidence="7">
    <location>
        <begin position="346"/>
        <end position="375"/>
    </location>
</feature>
<feature type="non-terminal residue" evidence="8">
    <location>
        <position position="767"/>
    </location>
</feature>
<organism evidence="8 9">
    <name type="scientific">Chloropsis hardwickii</name>
    <dbReference type="NCBI Taxonomy" id="667144"/>
    <lineage>
        <taxon>Eukaryota</taxon>
        <taxon>Metazoa</taxon>
        <taxon>Chordata</taxon>
        <taxon>Craniata</taxon>
        <taxon>Vertebrata</taxon>
        <taxon>Euteleostomi</taxon>
        <taxon>Archelosauria</taxon>
        <taxon>Archosauria</taxon>
        <taxon>Dinosauria</taxon>
        <taxon>Saurischia</taxon>
        <taxon>Theropoda</taxon>
        <taxon>Coelurosauria</taxon>
        <taxon>Aves</taxon>
        <taxon>Neognathae</taxon>
        <taxon>Neoaves</taxon>
        <taxon>Telluraves</taxon>
        <taxon>Australaves</taxon>
        <taxon>Passeriformes</taxon>
        <taxon>Corvoidea</taxon>
        <taxon>Irenidae</taxon>
        <taxon>Chloropsis</taxon>
    </lineage>
</organism>
<comment type="similarity">
    <text evidence="2">Belongs to the prominin family.</text>
</comment>
<evidence type="ECO:0000256" key="2">
    <source>
        <dbReference type="ARBA" id="ARBA00006058"/>
    </source>
</evidence>
<dbReference type="GO" id="GO:0031528">
    <property type="term" value="C:microvillus membrane"/>
    <property type="evidence" value="ECO:0007669"/>
    <property type="project" value="UniProtKB-SubCell"/>
</dbReference>
<evidence type="ECO:0000313" key="9">
    <source>
        <dbReference type="Proteomes" id="UP000640999"/>
    </source>
</evidence>
<feature type="transmembrane region" description="Helical" evidence="7">
    <location>
        <begin position="396"/>
        <end position="420"/>
    </location>
</feature>
<dbReference type="EMBL" id="WEIW01000117">
    <property type="protein sequence ID" value="NWH30539.1"/>
    <property type="molecule type" value="Genomic_DNA"/>
</dbReference>
<evidence type="ECO:0000256" key="4">
    <source>
        <dbReference type="ARBA" id="ARBA00022989"/>
    </source>
</evidence>
<dbReference type="Proteomes" id="UP000640999">
    <property type="component" value="Unassembled WGS sequence"/>
</dbReference>
<keyword evidence="5 7" id="KW-0472">Membrane</keyword>